<dbReference type="InterPro" id="IPR052748">
    <property type="entry name" value="ISR_Activator"/>
</dbReference>
<gene>
    <name evidence="1" type="ORF">THAOC_16180</name>
</gene>
<sequence>MIWVSPTSSWHPLDPPRSISCVGSRLAAPFMGSYCTTSLDYMSSEIPPLGEAISAIFRRQGLDIREGATMGRSEQISLGLCKWATSLMHHIRPSNTSGTCQPAHHRDFRSSDGRRQVEPVIVYAGRGAVDPSRREFSDGKKCARGGVGADPKRVKYVTASDTYVPPLCFQFQSTDLLCCCIRRCPEIGRDVFARTVPTVGMTAAKRAAIIILHRGCCATSLAALAGRTLDRQEHNGNDGSAVDGWMRMTWMPGRQYAFPASCEAAATDEETRSFEDALARHRGRIDRYREAWQYRPDSNATNETKTPSRSWPDNVPSDDDLGWMRTDLIFCGRSRTEDDYCKRLVFRLACNMMIQFDDDSQLRGLKMLSDLAERGFADAQCYLGMKLNDGYARIPPDSIKAVEWFKKAADQDHPQGIYELAVAYYTGEGVEEDEELAVHLFRRAGEKNVPAAAYMLGDCLLDGVGVAMDRAQALEWLVRASELGHRGARSRVMAQLEVDDCDDYGEFTDRSRQSLKSALAKRKTTLRAKDG</sequence>
<organism evidence="1 2">
    <name type="scientific">Thalassiosira oceanica</name>
    <name type="common">Marine diatom</name>
    <dbReference type="NCBI Taxonomy" id="159749"/>
    <lineage>
        <taxon>Eukaryota</taxon>
        <taxon>Sar</taxon>
        <taxon>Stramenopiles</taxon>
        <taxon>Ochrophyta</taxon>
        <taxon>Bacillariophyta</taxon>
        <taxon>Coscinodiscophyceae</taxon>
        <taxon>Thalassiosirophycidae</taxon>
        <taxon>Thalassiosirales</taxon>
        <taxon>Thalassiosiraceae</taxon>
        <taxon>Thalassiosira</taxon>
    </lineage>
</organism>
<dbReference type="Gene3D" id="1.25.40.10">
    <property type="entry name" value="Tetratricopeptide repeat domain"/>
    <property type="match status" value="1"/>
</dbReference>
<dbReference type="OrthoDB" id="42606at2759"/>
<dbReference type="Proteomes" id="UP000266841">
    <property type="component" value="Unassembled WGS sequence"/>
</dbReference>
<dbReference type="SMART" id="SM00671">
    <property type="entry name" value="SEL1"/>
    <property type="match status" value="3"/>
</dbReference>
<dbReference type="AlphaFoldDB" id="K0SAU1"/>
<dbReference type="eggNOG" id="KOG1550">
    <property type="taxonomic scope" value="Eukaryota"/>
</dbReference>
<keyword evidence="2" id="KW-1185">Reference proteome</keyword>
<dbReference type="SUPFAM" id="SSF81901">
    <property type="entry name" value="HCP-like"/>
    <property type="match status" value="1"/>
</dbReference>
<proteinExistence type="predicted"/>
<name>K0SAU1_THAOC</name>
<dbReference type="Pfam" id="PF08238">
    <property type="entry name" value="Sel1"/>
    <property type="match status" value="3"/>
</dbReference>
<protein>
    <submittedName>
        <fullName evidence="1">Uncharacterized protein</fullName>
    </submittedName>
</protein>
<comment type="caution">
    <text evidence="1">The sequence shown here is derived from an EMBL/GenBank/DDBJ whole genome shotgun (WGS) entry which is preliminary data.</text>
</comment>
<evidence type="ECO:0000313" key="2">
    <source>
        <dbReference type="Proteomes" id="UP000266841"/>
    </source>
</evidence>
<dbReference type="PANTHER" id="PTHR45011:SF1">
    <property type="entry name" value="DAP3-BINDING CELL DEATH ENHANCER 1"/>
    <property type="match status" value="1"/>
</dbReference>
<dbReference type="PANTHER" id="PTHR45011">
    <property type="entry name" value="DAP3-BINDING CELL DEATH ENHANCER 1"/>
    <property type="match status" value="1"/>
</dbReference>
<reference evidence="1 2" key="1">
    <citation type="journal article" date="2012" name="Genome Biol.">
        <title>Genome and low-iron response of an oceanic diatom adapted to chronic iron limitation.</title>
        <authorList>
            <person name="Lommer M."/>
            <person name="Specht M."/>
            <person name="Roy A.S."/>
            <person name="Kraemer L."/>
            <person name="Andreson R."/>
            <person name="Gutowska M.A."/>
            <person name="Wolf J."/>
            <person name="Bergner S.V."/>
            <person name="Schilhabel M.B."/>
            <person name="Klostermeier U.C."/>
            <person name="Beiko R.G."/>
            <person name="Rosenstiel P."/>
            <person name="Hippler M."/>
            <person name="Laroche J."/>
        </authorList>
    </citation>
    <scope>NUCLEOTIDE SEQUENCE [LARGE SCALE GENOMIC DNA]</scope>
    <source>
        <strain evidence="1 2">CCMP1005</strain>
    </source>
</reference>
<dbReference type="InterPro" id="IPR011990">
    <property type="entry name" value="TPR-like_helical_dom_sf"/>
</dbReference>
<dbReference type="InterPro" id="IPR006597">
    <property type="entry name" value="Sel1-like"/>
</dbReference>
<accession>K0SAU1</accession>
<evidence type="ECO:0000313" key="1">
    <source>
        <dbReference type="EMBL" id="EJK63183.1"/>
    </source>
</evidence>
<dbReference type="EMBL" id="AGNL01018391">
    <property type="protein sequence ID" value="EJK63183.1"/>
    <property type="molecule type" value="Genomic_DNA"/>
</dbReference>